<evidence type="ECO:0000256" key="1">
    <source>
        <dbReference type="SAM" id="MobiDB-lite"/>
    </source>
</evidence>
<feature type="compositionally biased region" description="Low complexity" evidence="1">
    <location>
        <begin position="196"/>
        <end position="212"/>
    </location>
</feature>
<dbReference type="EMBL" id="CAXAJV020001286">
    <property type="protein sequence ID" value="CAL7936058.1"/>
    <property type="molecule type" value="Genomic_DNA"/>
</dbReference>
<accession>A0ABP1N508</accession>
<keyword evidence="2" id="KW-0812">Transmembrane</keyword>
<feature type="chain" id="PRO_5045548361" evidence="3">
    <location>
        <begin position="16"/>
        <end position="452"/>
    </location>
</feature>
<feature type="signal peptide" evidence="3">
    <location>
        <begin position="1"/>
        <end position="15"/>
    </location>
</feature>
<sequence>MRFVCSIYILIALFAENKEKCLVQCIGSLEENELVHLSQKLDALECLKLVQAIYEVTPLRAERKVKKHEMLAENLSSMSSASKECLVNLEEWNNDTPIDMKPNGRATMEMTLRWLGRPDLAKYVRENRGSIKFVETEDYNVADTLEFPGHVVSRRHTSNRDKHSRPNEKKKTSRKKKKKKKKRLHREDSKGRNQEAQKAIVAATAAARGAHGASHKNHHKLKKKENRHPKKTNSTRQRSICCTILFILFFIVVCLVIVYFYKRKRSKPRGTRFKRDWSESKKDKDTFTDCLEWDEAVCSCSDVEGGCTGKCAMCSKIDQRYHMASHRTGSDDSTKDLSSVRKVKKGKERKRQRFNFLQKSFQNKKKEKDQENRDRKKTLEKIIVKKREKDQCACCRCSLNSSDKILREKKENEKKALYKWKVKRKKGDKRRKKDELRKVEKHANVCFNETCK</sequence>
<feature type="compositionally biased region" description="Basic and acidic residues" evidence="1">
    <location>
        <begin position="328"/>
        <end position="339"/>
    </location>
</feature>
<keyword evidence="3" id="KW-0732">Signal</keyword>
<feature type="region of interest" description="Disordered" evidence="1">
    <location>
        <begin position="325"/>
        <end position="349"/>
    </location>
</feature>
<feature type="compositionally biased region" description="Basic residues" evidence="1">
    <location>
        <begin position="213"/>
        <end position="233"/>
    </location>
</feature>
<feature type="compositionally biased region" description="Basic and acidic residues" evidence="1">
    <location>
        <begin position="158"/>
        <end position="170"/>
    </location>
</feature>
<feature type="transmembrane region" description="Helical" evidence="2">
    <location>
        <begin position="243"/>
        <end position="261"/>
    </location>
</feature>
<keyword evidence="2" id="KW-0472">Membrane</keyword>
<gene>
    <name evidence="4" type="ORF">XYLVIOL_LOCUS1968</name>
</gene>
<comment type="caution">
    <text evidence="4">The sequence shown here is derived from an EMBL/GenBank/DDBJ whole genome shotgun (WGS) entry which is preliminary data.</text>
</comment>
<name>A0ABP1N508_XYLVO</name>
<feature type="region of interest" description="Disordered" evidence="1">
    <location>
        <begin position="150"/>
        <end position="233"/>
    </location>
</feature>
<protein>
    <submittedName>
        <fullName evidence="4">Uncharacterized protein</fullName>
    </submittedName>
</protein>
<evidence type="ECO:0000256" key="3">
    <source>
        <dbReference type="SAM" id="SignalP"/>
    </source>
</evidence>
<dbReference type="Proteomes" id="UP001642520">
    <property type="component" value="Unassembled WGS sequence"/>
</dbReference>
<evidence type="ECO:0000256" key="2">
    <source>
        <dbReference type="SAM" id="Phobius"/>
    </source>
</evidence>
<reference evidence="4 5" key="1">
    <citation type="submission" date="2024-08" db="EMBL/GenBank/DDBJ databases">
        <authorList>
            <person name="Will J Nash"/>
            <person name="Angela Man"/>
            <person name="Seanna McTaggart"/>
            <person name="Kendall Baker"/>
            <person name="Tom Barker"/>
            <person name="Leah Catchpole"/>
            <person name="Alex Durrant"/>
            <person name="Karim Gharbi"/>
            <person name="Naomi Irish"/>
            <person name="Gemy Kaithakottil"/>
            <person name="Debby Ku"/>
            <person name="Aaliyah Providence"/>
            <person name="Felix Shaw"/>
            <person name="David Swarbreck"/>
            <person name="Chris Watkins"/>
            <person name="Ann M. McCartney"/>
            <person name="Giulio Formenti"/>
            <person name="Alice Mouton"/>
            <person name="Noel Vella"/>
            <person name="Bjorn M von Reumont"/>
            <person name="Adriana Vella"/>
            <person name="Wilfried Haerty"/>
        </authorList>
    </citation>
    <scope>NUCLEOTIDE SEQUENCE [LARGE SCALE GENOMIC DNA]</scope>
</reference>
<evidence type="ECO:0000313" key="4">
    <source>
        <dbReference type="EMBL" id="CAL7936058.1"/>
    </source>
</evidence>
<keyword evidence="2" id="KW-1133">Transmembrane helix</keyword>
<keyword evidence="5" id="KW-1185">Reference proteome</keyword>
<organism evidence="4 5">
    <name type="scientific">Xylocopa violacea</name>
    <name type="common">Violet carpenter bee</name>
    <name type="synonym">Apis violacea</name>
    <dbReference type="NCBI Taxonomy" id="135666"/>
    <lineage>
        <taxon>Eukaryota</taxon>
        <taxon>Metazoa</taxon>
        <taxon>Ecdysozoa</taxon>
        <taxon>Arthropoda</taxon>
        <taxon>Hexapoda</taxon>
        <taxon>Insecta</taxon>
        <taxon>Pterygota</taxon>
        <taxon>Neoptera</taxon>
        <taxon>Endopterygota</taxon>
        <taxon>Hymenoptera</taxon>
        <taxon>Apocrita</taxon>
        <taxon>Aculeata</taxon>
        <taxon>Apoidea</taxon>
        <taxon>Anthophila</taxon>
        <taxon>Apidae</taxon>
        <taxon>Xylocopa</taxon>
        <taxon>Xylocopa</taxon>
    </lineage>
</organism>
<feature type="compositionally biased region" description="Basic residues" evidence="1">
    <location>
        <begin position="171"/>
        <end position="184"/>
    </location>
</feature>
<evidence type="ECO:0000313" key="5">
    <source>
        <dbReference type="Proteomes" id="UP001642520"/>
    </source>
</evidence>
<proteinExistence type="predicted"/>
<feature type="compositionally biased region" description="Basic and acidic residues" evidence="1">
    <location>
        <begin position="185"/>
        <end position="195"/>
    </location>
</feature>